<feature type="region of interest" description="Disordered" evidence="1">
    <location>
        <begin position="45"/>
        <end position="110"/>
    </location>
</feature>
<reference evidence="2" key="1">
    <citation type="journal article" date="2020" name="Stud. Mycol.">
        <title>101 Dothideomycetes genomes: a test case for predicting lifestyles and emergence of pathogens.</title>
        <authorList>
            <person name="Haridas S."/>
            <person name="Albert R."/>
            <person name="Binder M."/>
            <person name="Bloem J."/>
            <person name="Labutti K."/>
            <person name="Salamov A."/>
            <person name="Andreopoulos B."/>
            <person name="Baker S."/>
            <person name="Barry K."/>
            <person name="Bills G."/>
            <person name="Bluhm B."/>
            <person name="Cannon C."/>
            <person name="Castanera R."/>
            <person name="Culley D."/>
            <person name="Daum C."/>
            <person name="Ezra D."/>
            <person name="Gonzalez J."/>
            <person name="Henrissat B."/>
            <person name="Kuo A."/>
            <person name="Liang C."/>
            <person name="Lipzen A."/>
            <person name="Lutzoni F."/>
            <person name="Magnuson J."/>
            <person name="Mondo S."/>
            <person name="Nolan M."/>
            <person name="Ohm R."/>
            <person name="Pangilinan J."/>
            <person name="Park H.-J."/>
            <person name="Ramirez L."/>
            <person name="Alfaro M."/>
            <person name="Sun H."/>
            <person name="Tritt A."/>
            <person name="Yoshinaga Y."/>
            <person name="Zwiers L.-H."/>
            <person name="Turgeon B."/>
            <person name="Goodwin S."/>
            <person name="Spatafora J."/>
            <person name="Crous P."/>
            <person name="Grigoriev I."/>
        </authorList>
    </citation>
    <scope>NUCLEOTIDE SEQUENCE</scope>
    <source>
        <strain evidence="2">CBS 122368</strain>
    </source>
</reference>
<dbReference type="AlphaFoldDB" id="A0A6A6I5K4"/>
<feature type="compositionally biased region" description="Polar residues" evidence="1">
    <location>
        <begin position="68"/>
        <end position="79"/>
    </location>
</feature>
<keyword evidence="3" id="KW-1185">Reference proteome</keyword>
<dbReference type="GO" id="GO:0016740">
    <property type="term" value="F:transferase activity"/>
    <property type="evidence" value="ECO:0007669"/>
    <property type="project" value="UniProtKB-KW"/>
</dbReference>
<dbReference type="GeneID" id="54582994"/>
<dbReference type="RefSeq" id="XP_033680513.1">
    <property type="nucleotide sequence ID" value="XM_033829664.1"/>
</dbReference>
<accession>A0A6A6I5K4</accession>
<organism evidence="2 3">
    <name type="scientific">Trematosphaeria pertusa</name>
    <dbReference type="NCBI Taxonomy" id="390896"/>
    <lineage>
        <taxon>Eukaryota</taxon>
        <taxon>Fungi</taxon>
        <taxon>Dikarya</taxon>
        <taxon>Ascomycota</taxon>
        <taxon>Pezizomycotina</taxon>
        <taxon>Dothideomycetes</taxon>
        <taxon>Pleosporomycetidae</taxon>
        <taxon>Pleosporales</taxon>
        <taxon>Massarineae</taxon>
        <taxon>Trematosphaeriaceae</taxon>
        <taxon>Trematosphaeria</taxon>
    </lineage>
</organism>
<dbReference type="EMBL" id="ML987200">
    <property type="protein sequence ID" value="KAF2245509.1"/>
    <property type="molecule type" value="Genomic_DNA"/>
</dbReference>
<feature type="compositionally biased region" description="Polar residues" evidence="1">
    <location>
        <begin position="86"/>
        <end position="104"/>
    </location>
</feature>
<dbReference type="OrthoDB" id="428159at2759"/>
<dbReference type="Proteomes" id="UP000800094">
    <property type="component" value="Unassembled WGS sequence"/>
</dbReference>
<evidence type="ECO:0000256" key="1">
    <source>
        <dbReference type="SAM" id="MobiDB-lite"/>
    </source>
</evidence>
<gene>
    <name evidence="2" type="ORF">BU26DRAFT_521939</name>
</gene>
<feature type="compositionally biased region" description="Basic and acidic residues" evidence="1">
    <location>
        <begin position="220"/>
        <end position="233"/>
    </location>
</feature>
<proteinExistence type="predicted"/>
<evidence type="ECO:0000313" key="3">
    <source>
        <dbReference type="Proteomes" id="UP000800094"/>
    </source>
</evidence>
<feature type="region of interest" description="Disordered" evidence="1">
    <location>
        <begin position="1"/>
        <end position="26"/>
    </location>
</feature>
<sequence length="476" mass="51185">MTATSASHHHDDGRSVAGETETSSIVHVEIMSNADLYTMTPPAYTASAADGEESIDAEAYQPEKSRRPSTPHTKETNPNPYAMARSPSQTSSFTQAGPSNSSPYPNELPPDYFTELTDNAAAAHTKRCSIIPERPATWLVKRNKMALCPLVATVLIKEGLLRSKELELVSRSSGVKRDPTDPLSAVAFGVYDTVGDILLGLVEGPVELGRQVAPMMHKYEAKQHGEQKDEPKQSGDLAPHVRHSVRQESAPLRPGTPRSVCSTVQEGGDGEAQMHLRPGSSHGFEQAKCYSDVEQKKETSLSQAGKQVAIGTSKGFGRIVGAGVKAPMTFTHGLTRGFHNAPKLYGEEVREYENVTDLKSGLLVSGKGFAHGLSDGLKDFFVKPVQGAQKEGVIGFGKGFGKGIGNLVFKPTAGAIGLVGYSSVGVYKQIQSINFGRKDAAVEVVMKLGEAEFEQASDMVKLEVVKQWCVVMMRAK</sequence>
<evidence type="ECO:0000313" key="2">
    <source>
        <dbReference type="EMBL" id="KAF2245509.1"/>
    </source>
</evidence>
<feature type="region of interest" description="Disordered" evidence="1">
    <location>
        <begin position="220"/>
        <end position="289"/>
    </location>
</feature>
<protein>
    <submittedName>
        <fullName evidence="2">Glycosyltransferase family 1 protein</fullName>
    </submittedName>
</protein>
<name>A0A6A6I5K4_9PLEO</name>
<keyword evidence="2" id="KW-0808">Transferase</keyword>